<dbReference type="AlphaFoldDB" id="A0A6A5WPV3"/>
<name>A0A6A5WPV3_9PLEO</name>
<organism evidence="1 2">
    <name type="scientific">Amniculicola lignicola CBS 123094</name>
    <dbReference type="NCBI Taxonomy" id="1392246"/>
    <lineage>
        <taxon>Eukaryota</taxon>
        <taxon>Fungi</taxon>
        <taxon>Dikarya</taxon>
        <taxon>Ascomycota</taxon>
        <taxon>Pezizomycotina</taxon>
        <taxon>Dothideomycetes</taxon>
        <taxon>Pleosporomycetidae</taxon>
        <taxon>Pleosporales</taxon>
        <taxon>Amniculicolaceae</taxon>
        <taxon>Amniculicola</taxon>
    </lineage>
</organism>
<keyword evidence="2" id="KW-1185">Reference proteome</keyword>
<dbReference type="Proteomes" id="UP000799779">
    <property type="component" value="Unassembled WGS sequence"/>
</dbReference>
<reference evidence="1" key="1">
    <citation type="journal article" date="2020" name="Stud. Mycol.">
        <title>101 Dothideomycetes genomes: a test case for predicting lifestyles and emergence of pathogens.</title>
        <authorList>
            <person name="Haridas S."/>
            <person name="Albert R."/>
            <person name="Binder M."/>
            <person name="Bloem J."/>
            <person name="Labutti K."/>
            <person name="Salamov A."/>
            <person name="Andreopoulos B."/>
            <person name="Baker S."/>
            <person name="Barry K."/>
            <person name="Bills G."/>
            <person name="Bluhm B."/>
            <person name="Cannon C."/>
            <person name="Castanera R."/>
            <person name="Culley D."/>
            <person name="Daum C."/>
            <person name="Ezra D."/>
            <person name="Gonzalez J."/>
            <person name="Henrissat B."/>
            <person name="Kuo A."/>
            <person name="Liang C."/>
            <person name="Lipzen A."/>
            <person name="Lutzoni F."/>
            <person name="Magnuson J."/>
            <person name="Mondo S."/>
            <person name="Nolan M."/>
            <person name="Ohm R."/>
            <person name="Pangilinan J."/>
            <person name="Park H.-J."/>
            <person name="Ramirez L."/>
            <person name="Alfaro M."/>
            <person name="Sun H."/>
            <person name="Tritt A."/>
            <person name="Yoshinaga Y."/>
            <person name="Zwiers L.-H."/>
            <person name="Turgeon B."/>
            <person name="Goodwin S."/>
            <person name="Spatafora J."/>
            <person name="Crous P."/>
            <person name="Grigoriev I."/>
        </authorList>
    </citation>
    <scope>NUCLEOTIDE SEQUENCE</scope>
    <source>
        <strain evidence="1">CBS 123094</strain>
    </source>
</reference>
<accession>A0A6A5WPV3</accession>
<protein>
    <submittedName>
        <fullName evidence="1">Uncharacterized protein</fullName>
    </submittedName>
</protein>
<proteinExistence type="predicted"/>
<sequence length="102" mass="10606">MSSPLHTLHVHTVQYIPTGPQQGQPCHALALRPATKPLSLAPAGAYFLNRQQGREVLKTDYFWAWRTDVLWALLGRRTEGDAVVGLGGGLGGGCAGGGGGGG</sequence>
<evidence type="ECO:0000313" key="1">
    <source>
        <dbReference type="EMBL" id="KAF2003732.1"/>
    </source>
</evidence>
<gene>
    <name evidence="1" type="ORF">P154DRAFT_519950</name>
</gene>
<dbReference type="EMBL" id="ML977571">
    <property type="protein sequence ID" value="KAF2003732.1"/>
    <property type="molecule type" value="Genomic_DNA"/>
</dbReference>
<evidence type="ECO:0000313" key="2">
    <source>
        <dbReference type="Proteomes" id="UP000799779"/>
    </source>
</evidence>